<dbReference type="InterPro" id="IPR049730">
    <property type="entry name" value="SNF2/RAD54-like_C"/>
</dbReference>
<accession>A0A6A5QTD9</accession>
<dbReference type="SUPFAM" id="SSF48371">
    <property type="entry name" value="ARM repeat"/>
    <property type="match status" value="1"/>
</dbReference>
<keyword evidence="5" id="KW-0378">Hydrolase</keyword>
<reference evidence="15" key="1">
    <citation type="journal article" date="2020" name="Stud. Mycol.">
        <title>101 Dothideomycetes genomes: a test case for predicting lifestyles and emergence of pathogens.</title>
        <authorList>
            <person name="Haridas S."/>
            <person name="Albert R."/>
            <person name="Binder M."/>
            <person name="Bloem J."/>
            <person name="Labutti K."/>
            <person name="Salamov A."/>
            <person name="Andreopoulos B."/>
            <person name="Baker S."/>
            <person name="Barry K."/>
            <person name="Bills G."/>
            <person name="Bluhm B."/>
            <person name="Cannon C."/>
            <person name="Castanera R."/>
            <person name="Culley D."/>
            <person name="Daum C."/>
            <person name="Ezra D."/>
            <person name="Gonzalez J."/>
            <person name="Henrissat B."/>
            <person name="Kuo A."/>
            <person name="Liang C."/>
            <person name="Lipzen A."/>
            <person name="Lutzoni F."/>
            <person name="Magnuson J."/>
            <person name="Mondo S."/>
            <person name="Nolan M."/>
            <person name="Ohm R."/>
            <person name="Pangilinan J."/>
            <person name="Park H.-J."/>
            <person name="Ramirez L."/>
            <person name="Alfaro M."/>
            <person name="Sun H."/>
            <person name="Tritt A."/>
            <person name="Yoshinaga Y."/>
            <person name="Zwiers L.-H."/>
            <person name="Turgeon B."/>
            <person name="Goodwin S."/>
            <person name="Spatafora J."/>
            <person name="Crous P."/>
            <person name="Grigoriev I."/>
        </authorList>
    </citation>
    <scope>NUCLEOTIDE SEQUENCE</scope>
    <source>
        <strain evidence="15">HMLAC05119</strain>
    </source>
</reference>
<protein>
    <recommendedName>
        <fullName evidence="10">TATA-binding protein-associated factor mot1</fullName>
    </recommendedName>
    <alternativeName>
        <fullName evidence="11">Modifier of transcription 1</fullName>
    </alternativeName>
</protein>
<keyword evidence="16" id="KW-1185">Reference proteome</keyword>
<dbReference type="CDD" id="cd18793">
    <property type="entry name" value="SF2_C_SNF"/>
    <property type="match status" value="1"/>
</dbReference>
<name>A0A6A5QTD9_AMPQU</name>
<dbReference type="PROSITE" id="PS51194">
    <property type="entry name" value="HELICASE_CTER"/>
    <property type="match status" value="1"/>
</dbReference>
<dbReference type="PROSITE" id="PS51192">
    <property type="entry name" value="HELICASE_ATP_BIND_1"/>
    <property type="match status" value="1"/>
</dbReference>
<dbReference type="InterPro" id="IPR014001">
    <property type="entry name" value="Helicase_ATP-bd"/>
</dbReference>
<dbReference type="Gene3D" id="1.25.10.10">
    <property type="entry name" value="Leucine-rich Repeat Variant"/>
    <property type="match status" value="2"/>
</dbReference>
<dbReference type="Gene3D" id="3.40.50.300">
    <property type="entry name" value="P-loop containing nucleotide triphosphate hydrolases"/>
    <property type="match status" value="1"/>
</dbReference>
<feature type="compositionally biased region" description="Basic and acidic residues" evidence="12">
    <location>
        <begin position="1876"/>
        <end position="1885"/>
    </location>
</feature>
<dbReference type="GO" id="GO:0003677">
    <property type="term" value="F:DNA binding"/>
    <property type="evidence" value="ECO:0007669"/>
    <property type="project" value="UniProtKB-KW"/>
</dbReference>
<feature type="region of interest" description="Disordered" evidence="12">
    <location>
        <begin position="1862"/>
        <end position="1891"/>
    </location>
</feature>
<feature type="domain" description="Helicase ATP-binding" evidence="13">
    <location>
        <begin position="1341"/>
        <end position="1514"/>
    </location>
</feature>
<dbReference type="InterPro" id="IPR016024">
    <property type="entry name" value="ARM-type_fold"/>
</dbReference>
<dbReference type="GO" id="GO:0017025">
    <property type="term" value="F:TBP-class protein binding"/>
    <property type="evidence" value="ECO:0007669"/>
    <property type="project" value="InterPro"/>
</dbReference>
<evidence type="ECO:0000256" key="7">
    <source>
        <dbReference type="ARBA" id="ARBA00022840"/>
    </source>
</evidence>
<dbReference type="InterPro" id="IPR022707">
    <property type="entry name" value="Mot1_central_dom"/>
</dbReference>
<gene>
    <name evidence="15" type="ORF">BDU57DRAFT_511918</name>
</gene>
<dbReference type="SMART" id="SM00490">
    <property type="entry name" value="HELICc"/>
    <property type="match status" value="1"/>
</dbReference>
<keyword evidence="7" id="KW-0067">ATP-binding</keyword>
<dbReference type="Pfam" id="PF00271">
    <property type="entry name" value="Helicase_C"/>
    <property type="match status" value="1"/>
</dbReference>
<dbReference type="InterPro" id="IPR000330">
    <property type="entry name" value="SNF2_N"/>
</dbReference>
<feature type="region of interest" description="Disordered" evidence="12">
    <location>
        <begin position="214"/>
        <end position="284"/>
    </location>
</feature>
<dbReference type="Pfam" id="PF12054">
    <property type="entry name" value="DUF3535"/>
    <property type="match status" value="1"/>
</dbReference>
<evidence type="ECO:0000256" key="1">
    <source>
        <dbReference type="ARBA" id="ARBA00004123"/>
    </source>
</evidence>
<keyword evidence="9" id="KW-0539">Nucleus</keyword>
<dbReference type="OrthoDB" id="10252227at2759"/>
<dbReference type="Proteomes" id="UP000800096">
    <property type="component" value="Unassembled WGS sequence"/>
</dbReference>
<dbReference type="InterPro" id="IPR011989">
    <property type="entry name" value="ARM-like"/>
</dbReference>
<keyword evidence="4" id="KW-0547">Nucleotide-binding</keyword>
<dbReference type="CDD" id="cd17999">
    <property type="entry name" value="DEXHc_Mot1"/>
    <property type="match status" value="1"/>
</dbReference>
<feature type="domain" description="Helicase C-terminal" evidence="14">
    <location>
        <begin position="1696"/>
        <end position="1844"/>
    </location>
</feature>
<evidence type="ECO:0000256" key="6">
    <source>
        <dbReference type="ARBA" id="ARBA00022806"/>
    </source>
</evidence>
<evidence type="ECO:0000256" key="2">
    <source>
        <dbReference type="ARBA" id="ARBA00007025"/>
    </source>
</evidence>
<dbReference type="InterPro" id="IPR044078">
    <property type="entry name" value="Mot1_ATP-bd"/>
</dbReference>
<evidence type="ECO:0000313" key="15">
    <source>
        <dbReference type="EMBL" id="KAF1919051.1"/>
    </source>
</evidence>
<evidence type="ECO:0000256" key="9">
    <source>
        <dbReference type="ARBA" id="ARBA00023242"/>
    </source>
</evidence>
<keyword evidence="6" id="KW-0347">Helicase</keyword>
<evidence type="ECO:0000256" key="8">
    <source>
        <dbReference type="ARBA" id="ARBA00023125"/>
    </source>
</evidence>
<dbReference type="InterPro" id="IPR001650">
    <property type="entry name" value="Helicase_C-like"/>
</dbReference>
<dbReference type="SMART" id="SM00487">
    <property type="entry name" value="DEXDc"/>
    <property type="match status" value="1"/>
</dbReference>
<keyword evidence="8" id="KW-0238">DNA-binding</keyword>
<dbReference type="InterPro" id="IPR027417">
    <property type="entry name" value="P-loop_NTPase"/>
</dbReference>
<evidence type="ECO:0000256" key="4">
    <source>
        <dbReference type="ARBA" id="ARBA00022741"/>
    </source>
</evidence>
<dbReference type="EMBL" id="ML979133">
    <property type="protein sequence ID" value="KAF1919051.1"/>
    <property type="molecule type" value="Genomic_DNA"/>
</dbReference>
<evidence type="ECO:0000256" key="10">
    <source>
        <dbReference type="ARBA" id="ARBA00073046"/>
    </source>
</evidence>
<dbReference type="PANTHER" id="PTHR36498">
    <property type="entry name" value="TATA-BINDING PROTEIN-ASSOCIATED FACTOR 172"/>
    <property type="match status" value="1"/>
</dbReference>
<feature type="compositionally biased region" description="Low complexity" evidence="12">
    <location>
        <begin position="214"/>
        <end position="225"/>
    </location>
</feature>
<dbReference type="GO" id="GO:0005524">
    <property type="term" value="F:ATP binding"/>
    <property type="evidence" value="ECO:0007669"/>
    <property type="project" value="UniProtKB-KW"/>
</dbReference>
<dbReference type="FunFam" id="1.25.10.10:FF:000508">
    <property type="entry name" value="Probable helicase mot1"/>
    <property type="match status" value="1"/>
</dbReference>
<sequence>MSATRLDRLVTLLETGSTALIRNTAADQLADVQKQHPDELFNLLTRVVPYLRSKSWETRVAAAKAVGGIVANAENFDPNAQDEPIEADVKPEELKSDTNGHIKDEDSNSEIVKKEENGLVAIPPLSERLELATLDLASILKFGKQLVASGTREHDFKLAAMDPIERSNYQKETLLKRLGFEGEYIEEKSPPMDEMIAQTPVHRTPAIHRIDTNISTSNSMNTSTSPPLATPNGENALSKRQQNALKRKAKKQAQGGTNKVQIVDFSGPRKDSQSDALPTPARANPVAVKLEKSENGDEGNGVDDYFSLDRSGADDDQKFVKEFKGETVPEKSTFQVEEEEEGLQWPFERVSSYLAIELFDQTWETRHGAAMGIREILRVHGAGAGRQKGKTRSENDVLNQQWLNDLVCRICCVLMLDRFADYTSDNAVAPIKETAGQALGSVLQYLSPKNVLATFNVLQRLIMQQDLPNVGWGVCQGGMIGLRYLVAVRNDLLLQDGTLMDGVLAAVIKGLGDEDDDIRAISAATLIPVAKEFVEMRPKALEILMNQVWSCLSSLTDDLSASTGFIMDLLAKLCSFSQVLEAMRANARQDPAQSFHELVPRLFPFLRHTITSVRAAVVRALITFLNIQSEDSDGWIDSKALQLIFQNIILERNEGVLKLSIELWDAVIDSLGDQLSTHLEPALDAIVPLALTPIGIPRHPIPMDMSLLIRPSGQVMGPPPHQTPSRRSTPPAGSEPAMKKRKKSRHGKEDMMTPTPSSTSHNVDGHMISGELELIGADVMIRSRTSAAHALGKAMATWPENTRQQTFQAKLLPSLSSSHSSTQSTAAIIIEEFGKNLKVKDGLSEAFAKALLPIVEGERPIAYEDLVPKLQIVRTQCTALLSIFREANVQNLPNLAVVVQGDPAASQYAFGVADAEKLLTTQYEKLKKAMTPSGRMVAAANLDTARKEVEASLQEAKDIKEERDIRIKAGAAGALVWLKSPPKKPSPPIKAMMDSVKREENFELQKRSAAAVAGYIVYLVNANRSGVVNKVVGNLVKFYCMETAETPEYLTQSHIETGILTLKKDEDVRDHPDAAKFAEESKAARITKRGAREGLEQIVSSFGAEVFDKVPILKDLIERPIKEAFEYVELPAKISEEDGVFGQAVVDAFSTLRALVGSLHPDVRGFVKDLLPLIAKALQSRLYVLRYVAAKCFATICSVMSVEGVTMLVENVLPTIGDGGNVHGRQGAIECIYHLIHVMEDAILPYVIFLITPVLGRMSDSDNDVRLLATTSFATLVKLVPLESGIPDPPGLPESLLKGRDRERKFVAQMLDAKKVEPFEIPVGIKATLRSYQQDGVNWLAFLNRYNLHGILCDDMGLGKTLQTLCMVASDHHLRAEEFEKSGDPNFRRLPSLIVCPPTLSGHWQQEIRQYAPFLTSVAYVGSPAVRGQHRHAIEAADIVITSYDICRNDIDILKPINWNYCVLDEGHLIKNSKSKTSQAVKNFQSNHRLILSGTPIQNNVLELWSLFDFLMPGFLGSEKVFQERFAKPIAASRFAKSSSKEQERGALAIEALHKQVLPFLLRRLKEEVLDDLPPKILQNYYCDLSELQRNLFDDFTKRQGQEIQAKAGNADRESKQHIFQALQYMKKLCNSPAMVVKGPTNKAYEPTQQYLKKNNTTIDDIVHAPKLGALKDLLVDCGIGASDVATSQATPATGDLPEAVSQHRALIFCQMKEMLDMVQTTVLQKMLPSVQFMRLDGTVEASKRQDIVNKFNHDPSYDVLLLTTSVGGLGLNLTGADTVIFVEHDWNPQKDIQAMDRAHRIGQKKVVNVYRIVTRGTLEEKILNLQRFKIDVASTVVNQQNAGLGSMQTDQILDLFNVSADSNDPAALPPPPSNAKDDVDRIDENDAVDATGALREKGKKGFLDELGELWDERQYEEEFDLDGFLGKMKT</sequence>
<comment type="similarity">
    <text evidence="2">Belongs to the SNF2/RAD54 helicase family.</text>
</comment>
<evidence type="ECO:0000259" key="13">
    <source>
        <dbReference type="PROSITE" id="PS51192"/>
    </source>
</evidence>
<evidence type="ECO:0000313" key="16">
    <source>
        <dbReference type="Proteomes" id="UP000800096"/>
    </source>
</evidence>
<evidence type="ECO:0000256" key="3">
    <source>
        <dbReference type="ARBA" id="ARBA00022737"/>
    </source>
</evidence>
<dbReference type="InterPro" id="IPR038718">
    <property type="entry name" value="SNF2-like_sf"/>
</dbReference>
<dbReference type="GO" id="GO:0004386">
    <property type="term" value="F:helicase activity"/>
    <property type="evidence" value="ECO:0007669"/>
    <property type="project" value="UniProtKB-KW"/>
</dbReference>
<evidence type="ECO:0000256" key="12">
    <source>
        <dbReference type="SAM" id="MobiDB-lite"/>
    </source>
</evidence>
<dbReference type="GO" id="GO:0016887">
    <property type="term" value="F:ATP hydrolysis activity"/>
    <property type="evidence" value="ECO:0007669"/>
    <property type="project" value="InterPro"/>
</dbReference>
<comment type="subcellular location">
    <subcellularLocation>
        <location evidence="1">Nucleus</location>
    </subcellularLocation>
</comment>
<evidence type="ECO:0000256" key="11">
    <source>
        <dbReference type="ARBA" id="ARBA00081329"/>
    </source>
</evidence>
<dbReference type="FunFam" id="3.40.50.300:FF:000428">
    <property type="entry name" value="TATA-binding protein-associated factor 172"/>
    <property type="match status" value="1"/>
</dbReference>
<dbReference type="Pfam" id="PF00176">
    <property type="entry name" value="SNF2-rel_dom"/>
    <property type="match status" value="1"/>
</dbReference>
<dbReference type="Gene3D" id="3.40.50.10810">
    <property type="entry name" value="Tandem AAA-ATPase domain"/>
    <property type="match status" value="1"/>
</dbReference>
<evidence type="ECO:0000259" key="14">
    <source>
        <dbReference type="PROSITE" id="PS51194"/>
    </source>
</evidence>
<feature type="region of interest" description="Disordered" evidence="12">
    <location>
        <begin position="711"/>
        <end position="763"/>
    </location>
</feature>
<evidence type="ECO:0000256" key="5">
    <source>
        <dbReference type="ARBA" id="ARBA00022801"/>
    </source>
</evidence>
<dbReference type="GO" id="GO:0005634">
    <property type="term" value="C:nucleus"/>
    <property type="evidence" value="ECO:0007669"/>
    <property type="project" value="UniProtKB-SubCell"/>
</dbReference>
<dbReference type="FunFam" id="3.40.50.10810:FF:000009">
    <property type="entry name" value="B-TFIID TATA-box-binding protein-associated factor 1"/>
    <property type="match status" value="1"/>
</dbReference>
<dbReference type="InterPro" id="IPR044972">
    <property type="entry name" value="Mot1"/>
</dbReference>
<keyword evidence="3" id="KW-0677">Repeat</keyword>
<feature type="compositionally biased region" description="Polar residues" evidence="12">
    <location>
        <begin position="232"/>
        <end position="244"/>
    </location>
</feature>
<dbReference type="PANTHER" id="PTHR36498:SF1">
    <property type="entry name" value="TATA-BINDING PROTEIN-ASSOCIATED FACTOR 172"/>
    <property type="match status" value="1"/>
</dbReference>
<organism evidence="15 16">
    <name type="scientific">Ampelomyces quisqualis</name>
    <name type="common">Powdery mildew agent</name>
    <dbReference type="NCBI Taxonomy" id="50730"/>
    <lineage>
        <taxon>Eukaryota</taxon>
        <taxon>Fungi</taxon>
        <taxon>Dikarya</taxon>
        <taxon>Ascomycota</taxon>
        <taxon>Pezizomycotina</taxon>
        <taxon>Dothideomycetes</taxon>
        <taxon>Pleosporomycetidae</taxon>
        <taxon>Pleosporales</taxon>
        <taxon>Pleosporineae</taxon>
        <taxon>Phaeosphaeriaceae</taxon>
        <taxon>Ampelomyces</taxon>
    </lineage>
</organism>
<proteinExistence type="inferred from homology"/>
<dbReference type="SUPFAM" id="SSF52540">
    <property type="entry name" value="P-loop containing nucleoside triphosphate hydrolases"/>
    <property type="match status" value="2"/>
</dbReference>